<dbReference type="Proteomes" id="UP000827976">
    <property type="component" value="Chromosome 14"/>
</dbReference>
<proteinExistence type="predicted"/>
<name>A0ACB7UTS7_DIOAL</name>
<keyword evidence="2" id="KW-1185">Reference proteome</keyword>
<sequence length="431" mass="48678">MGCTSSIPGRYKNGRRKKKKGSRIAEVAVFVPCLRIPVAVDLQQGLRGIVGREVVDRIMQRRSRIVLLAQENVLEAVEGILEVQRALEDYLPVLIGLIEKERRLEALVEFKWRSLGDNGQEICLASAWYELLSVIHMMAMLSLLQANQLLIPKDCADARERKVSEDAKKVAVDLLLKASGFLEYNIHHILVHLPIHIRRNLPKDLQEGVLEAISIQALAQGVEMQLGLAMECEKATLPVKRRLACEEVIYFAQAHYCLSGCENSDANGRKLLLFLKYKYLEAKAAAYYYHGLVLGKGSEPNDQVSSVCCHFAANDLLIESKRACLSFCLAKPLTRVPPAWGVMKHLQKKIPETASKKSQMYGDLIEQDKAFQTLPDLPEFTLSLKPDDYELPEIDECWVGDKSQPQIQMLKEHLRDDDDDDTFEPIEDLNL</sequence>
<accession>A0ACB7UTS7</accession>
<dbReference type="EMBL" id="CM037024">
    <property type="protein sequence ID" value="KAH7664052.1"/>
    <property type="molecule type" value="Genomic_DNA"/>
</dbReference>
<evidence type="ECO:0000313" key="1">
    <source>
        <dbReference type="EMBL" id="KAH7664052.1"/>
    </source>
</evidence>
<organism evidence="1 2">
    <name type="scientific">Dioscorea alata</name>
    <name type="common">Purple yam</name>
    <dbReference type="NCBI Taxonomy" id="55571"/>
    <lineage>
        <taxon>Eukaryota</taxon>
        <taxon>Viridiplantae</taxon>
        <taxon>Streptophyta</taxon>
        <taxon>Embryophyta</taxon>
        <taxon>Tracheophyta</taxon>
        <taxon>Spermatophyta</taxon>
        <taxon>Magnoliopsida</taxon>
        <taxon>Liliopsida</taxon>
        <taxon>Dioscoreales</taxon>
        <taxon>Dioscoreaceae</taxon>
        <taxon>Dioscorea</taxon>
    </lineage>
</organism>
<comment type="caution">
    <text evidence="1">The sequence shown here is derived from an EMBL/GenBank/DDBJ whole genome shotgun (WGS) entry which is preliminary data.</text>
</comment>
<evidence type="ECO:0000313" key="2">
    <source>
        <dbReference type="Proteomes" id="UP000827976"/>
    </source>
</evidence>
<protein>
    <submittedName>
        <fullName evidence="1">BRO1 domain-containing protein</fullName>
    </submittedName>
</protein>
<reference evidence="2" key="1">
    <citation type="journal article" date="2022" name="Nat. Commun.">
        <title>Chromosome evolution and the genetic basis of agronomically important traits in greater yam.</title>
        <authorList>
            <person name="Bredeson J.V."/>
            <person name="Lyons J.B."/>
            <person name="Oniyinde I.O."/>
            <person name="Okereke N.R."/>
            <person name="Kolade O."/>
            <person name="Nnabue I."/>
            <person name="Nwadili C.O."/>
            <person name="Hribova E."/>
            <person name="Parker M."/>
            <person name="Nwogha J."/>
            <person name="Shu S."/>
            <person name="Carlson J."/>
            <person name="Kariba R."/>
            <person name="Muthemba S."/>
            <person name="Knop K."/>
            <person name="Barton G.J."/>
            <person name="Sherwood A.V."/>
            <person name="Lopez-Montes A."/>
            <person name="Asiedu R."/>
            <person name="Jamnadass R."/>
            <person name="Muchugi A."/>
            <person name="Goodstein D."/>
            <person name="Egesi C.N."/>
            <person name="Featherston J."/>
            <person name="Asfaw A."/>
            <person name="Simpson G.G."/>
            <person name="Dolezel J."/>
            <person name="Hendre P.S."/>
            <person name="Van Deynze A."/>
            <person name="Kumar P.L."/>
            <person name="Obidiegwu J.E."/>
            <person name="Bhattacharjee R."/>
            <person name="Rokhsar D.S."/>
        </authorList>
    </citation>
    <scope>NUCLEOTIDE SEQUENCE [LARGE SCALE GENOMIC DNA]</scope>
    <source>
        <strain evidence="2">cv. TDa95/00328</strain>
    </source>
</reference>
<gene>
    <name evidence="1" type="ORF">IHE45_14G095100</name>
</gene>